<reference evidence="2 3" key="1">
    <citation type="submission" date="2021-01" db="EMBL/GenBank/DDBJ databases">
        <title>WGS of actinomycetes isolated from Thailand.</title>
        <authorList>
            <person name="Thawai C."/>
        </authorList>
    </citation>
    <scope>NUCLEOTIDE SEQUENCE [LARGE SCALE GENOMIC DNA]</scope>
    <source>
        <strain evidence="2 3">CA1R205</strain>
    </source>
</reference>
<dbReference type="PANTHER" id="PTHR36221:SF1">
    <property type="entry name" value="DUF742 DOMAIN-CONTAINING PROTEIN"/>
    <property type="match status" value="1"/>
</dbReference>
<dbReference type="RefSeq" id="WP_201876270.1">
    <property type="nucleotide sequence ID" value="NZ_JAERRF010000010.1"/>
</dbReference>
<dbReference type="InterPro" id="IPR007995">
    <property type="entry name" value="DUF742"/>
</dbReference>
<keyword evidence="1" id="KW-1133">Transmembrane helix</keyword>
<comment type="caution">
    <text evidence="2">The sequence shown here is derived from an EMBL/GenBank/DDBJ whole genome shotgun (WGS) entry which is preliminary data.</text>
</comment>
<keyword evidence="1" id="KW-0472">Membrane</keyword>
<sequence>MSGPDRGGTGKDWDEGGPERLYTVTRGRAQPDRTSVELVSLIVARTEPQPGMQPEIAAVLRMCQFPLSVAEISAYLVLPVSTVSVILAGLLKDHRVEARAPVPAAVLPDPELLQAVMHGLQNL</sequence>
<gene>
    <name evidence="2" type="ORF">JK363_19880</name>
</gene>
<keyword evidence="3" id="KW-1185">Reference proteome</keyword>
<dbReference type="Pfam" id="PF05331">
    <property type="entry name" value="DUF742"/>
    <property type="match status" value="1"/>
</dbReference>
<organism evidence="2 3">
    <name type="scientific">Streptomyces coffeae</name>
    <dbReference type="NCBI Taxonomy" id="621382"/>
    <lineage>
        <taxon>Bacteria</taxon>
        <taxon>Bacillati</taxon>
        <taxon>Actinomycetota</taxon>
        <taxon>Actinomycetes</taxon>
        <taxon>Kitasatosporales</taxon>
        <taxon>Streptomycetaceae</taxon>
        <taxon>Streptomyces</taxon>
    </lineage>
</organism>
<keyword evidence="1" id="KW-0812">Transmembrane</keyword>
<feature type="transmembrane region" description="Helical" evidence="1">
    <location>
        <begin position="72"/>
        <end position="91"/>
    </location>
</feature>
<evidence type="ECO:0000256" key="1">
    <source>
        <dbReference type="SAM" id="Phobius"/>
    </source>
</evidence>
<proteinExistence type="predicted"/>
<dbReference type="Proteomes" id="UP000634229">
    <property type="component" value="Unassembled WGS sequence"/>
</dbReference>
<name>A0ABS1NFJ5_9ACTN</name>
<evidence type="ECO:0000313" key="3">
    <source>
        <dbReference type="Proteomes" id="UP000634229"/>
    </source>
</evidence>
<evidence type="ECO:0000313" key="2">
    <source>
        <dbReference type="EMBL" id="MBL1098882.1"/>
    </source>
</evidence>
<dbReference type="EMBL" id="JAERRF010000010">
    <property type="protein sequence ID" value="MBL1098882.1"/>
    <property type="molecule type" value="Genomic_DNA"/>
</dbReference>
<dbReference type="PANTHER" id="PTHR36221">
    <property type="entry name" value="DUF742 DOMAIN-CONTAINING PROTEIN"/>
    <property type="match status" value="1"/>
</dbReference>
<protein>
    <submittedName>
        <fullName evidence="2">DUF742 domain-containing protein</fullName>
    </submittedName>
</protein>
<accession>A0ABS1NFJ5</accession>